<comment type="caution">
    <text evidence="1">The sequence shown here is derived from an EMBL/GenBank/DDBJ whole genome shotgun (WGS) entry which is preliminary data.</text>
</comment>
<reference evidence="1 2" key="1">
    <citation type="journal article" date="2016" name="Front. Microbiol.">
        <title>Comparative Genomics Analysis of Streptomyces Species Reveals Their Adaptation to the Marine Environment and Their Diversity at the Genomic Level.</title>
        <authorList>
            <person name="Tian X."/>
            <person name="Zhang Z."/>
            <person name="Yang T."/>
            <person name="Chen M."/>
            <person name="Li J."/>
            <person name="Chen F."/>
            <person name="Yang J."/>
            <person name="Li W."/>
            <person name="Zhang B."/>
            <person name="Zhang Z."/>
            <person name="Wu J."/>
            <person name="Zhang C."/>
            <person name="Long L."/>
            <person name="Xiao J."/>
        </authorList>
    </citation>
    <scope>NUCLEOTIDE SEQUENCE [LARGE SCALE GENOMIC DNA]</scope>
    <source>
        <strain evidence="1 2">SCSIO 10390</strain>
    </source>
</reference>
<sequence>MDENEESMWPIVRRVTGPDEEARRKKVEDPRTRLCIMGGMLQLERAFHKPLIGIGGQGRGSSNLPDCRIRSMLAFNQVVEAINKKWSPDKEFTRKTFETRWEIAHDYIADLLSYALYRKHWALHEARNPEVLEQLKTDENIARAIRKVAYLNQQQALASDLHRLQGVLTAFADADEGIQRALGETRALVEKLWSEVYAEVFEARGVQLRHDLPLQTFTRILHCADLGTTMCMWMGEDEEDDEQVPKSPTYSLLGDIACLLVAGCLDPHDGSTIDSAVNNRFKKE</sequence>
<evidence type="ECO:0000313" key="1">
    <source>
        <dbReference type="EMBL" id="OEU89881.1"/>
    </source>
</evidence>
<gene>
    <name evidence="1" type="ORF">AN215_09470</name>
</gene>
<dbReference type="EMBL" id="LJGT01000038">
    <property type="protein sequence ID" value="OEU89881.1"/>
    <property type="molecule type" value="Genomic_DNA"/>
</dbReference>
<keyword evidence="2" id="KW-1185">Reference proteome</keyword>
<dbReference type="RefSeq" id="WP_070013046.1">
    <property type="nucleotide sequence ID" value="NZ_LJGS01000044.1"/>
</dbReference>
<organism evidence="1 2">
    <name type="scientific">Streptomyces abyssalis</name>
    <dbReference type="NCBI Taxonomy" id="933944"/>
    <lineage>
        <taxon>Bacteria</taxon>
        <taxon>Bacillati</taxon>
        <taxon>Actinomycetota</taxon>
        <taxon>Actinomycetes</taxon>
        <taxon>Kitasatosporales</taxon>
        <taxon>Streptomycetaceae</taxon>
        <taxon>Streptomyces</taxon>
    </lineage>
</organism>
<name>A0A1E7JNM7_9ACTN</name>
<dbReference type="Proteomes" id="UP000176087">
    <property type="component" value="Unassembled WGS sequence"/>
</dbReference>
<dbReference type="OrthoDB" id="4964763at2"/>
<accession>A0A1E7JNM7</accession>
<evidence type="ECO:0000313" key="2">
    <source>
        <dbReference type="Proteomes" id="UP000176087"/>
    </source>
</evidence>
<dbReference type="AlphaFoldDB" id="A0A1E7JNM7"/>
<proteinExistence type="predicted"/>
<protein>
    <submittedName>
        <fullName evidence="1">Uncharacterized protein</fullName>
    </submittedName>
</protein>